<organism evidence="7 8">
    <name type="scientific">Pseudahrensia aquimaris</name>
    <dbReference type="NCBI Taxonomy" id="744461"/>
    <lineage>
        <taxon>Bacteria</taxon>
        <taxon>Pseudomonadati</taxon>
        <taxon>Pseudomonadota</taxon>
        <taxon>Alphaproteobacteria</taxon>
        <taxon>Hyphomicrobiales</taxon>
        <taxon>Ahrensiaceae</taxon>
        <taxon>Pseudahrensia</taxon>
    </lineage>
</organism>
<dbReference type="Proteomes" id="UP001597101">
    <property type="component" value="Unassembled WGS sequence"/>
</dbReference>
<keyword evidence="2 5" id="KW-0805">Transcription regulation</keyword>
<dbReference type="PANTHER" id="PTHR34824:SF1">
    <property type="entry name" value="HEAT-INDUCIBLE TRANSCRIPTION REPRESSOR HRCA"/>
    <property type="match status" value="1"/>
</dbReference>
<comment type="function">
    <text evidence="5">Negative regulator of class I heat shock genes (grpE-dnaK-dnaJ and groELS operons). Prevents heat-shock induction of these operons.</text>
</comment>
<keyword evidence="8" id="KW-1185">Reference proteome</keyword>
<evidence type="ECO:0000256" key="1">
    <source>
        <dbReference type="ARBA" id="ARBA00022491"/>
    </source>
</evidence>
<dbReference type="InterPro" id="IPR029016">
    <property type="entry name" value="GAF-like_dom_sf"/>
</dbReference>
<dbReference type="Pfam" id="PF01628">
    <property type="entry name" value="HrcA"/>
    <property type="match status" value="1"/>
</dbReference>
<dbReference type="InterPro" id="IPR002571">
    <property type="entry name" value="HrcA"/>
</dbReference>
<feature type="domain" description="Heat-inducible transcription repressor HrcA C-terminal" evidence="6">
    <location>
        <begin position="121"/>
        <end position="345"/>
    </location>
</feature>
<evidence type="ECO:0000256" key="5">
    <source>
        <dbReference type="HAMAP-Rule" id="MF_00081"/>
    </source>
</evidence>
<dbReference type="InterPro" id="IPR036390">
    <property type="entry name" value="WH_DNA-bd_sf"/>
</dbReference>
<dbReference type="Gene3D" id="1.10.10.10">
    <property type="entry name" value="Winged helix-like DNA-binding domain superfamily/Winged helix DNA-binding domain"/>
    <property type="match status" value="1"/>
</dbReference>
<dbReference type="Gene3D" id="3.30.450.40">
    <property type="match status" value="1"/>
</dbReference>
<dbReference type="RefSeq" id="WP_377212775.1">
    <property type="nucleotide sequence ID" value="NZ_JBHTJV010000009.1"/>
</dbReference>
<comment type="similarity">
    <text evidence="5">Belongs to the HrcA family.</text>
</comment>
<evidence type="ECO:0000256" key="3">
    <source>
        <dbReference type="ARBA" id="ARBA00023016"/>
    </source>
</evidence>
<evidence type="ECO:0000256" key="2">
    <source>
        <dbReference type="ARBA" id="ARBA00023015"/>
    </source>
</evidence>
<protein>
    <recommendedName>
        <fullName evidence="5">Heat-inducible transcription repressor HrcA</fullName>
    </recommendedName>
</protein>
<keyword evidence="1 5" id="KW-0678">Repressor</keyword>
<dbReference type="PIRSF" id="PIRSF005485">
    <property type="entry name" value="HrcA"/>
    <property type="match status" value="1"/>
</dbReference>
<evidence type="ECO:0000313" key="8">
    <source>
        <dbReference type="Proteomes" id="UP001597101"/>
    </source>
</evidence>
<dbReference type="EMBL" id="JBHTJV010000009">
    <property type="protein sequence ID" value="MFD0916934.1"/>
    <property type="molecule type" value="Genomic_DNA"/>
</dbReference>
<dbReference type="SUPFAM" id="SSF46785">
    <property type="entry name" value="Winged helix' DNA-binding domain"/>
    <property type="match status" value="1"/>
</dbReference>
<keyword evidence="4 5" id="KW-0804">Transcription</keyword>
<evidence type="ECO:0000259" key="6">
    <source>
        <dbReference type="Pfam" id="PF01628"/>
    </source>
</evidence>
<proteinExistence type="inferred from homology"/>
<dbReference type="NCBIfam" id="TIGR00331">
    <property type="entry name" value="hrcA"/>
    <property type="match status" value="1"/>
</dbReference>
<dbReference type="HAMAP" id="MF_00081">
    <property type="entry name" value="HrcA"/>
    <property type="match status" value="1"/>
</dbReference>
<dbReference type="InterPro" id="IPR023120">
    <property type="entry name" value="WHTH_transcript_rep_HrcA_IDD"/>
</dbReference>
<sequence length="360" mass="38857">MNVLSNTPNSGIPVETLDDRSRAIFRRIVETYLDRGEPLGSRNLARQLEMSLSPATIRNVMSDLEHLGLIYAPHISAGRLPTEVGLRYFVDGFMEVGNLTASERKGIETQVKAAAQSRTVDSVLTEASQLLSGLTAGAGLVIAGKSDVRLKHIEFVRLEATKALVVIVGENETVENRIVDLPPGLSASTLIEASNYLNAHIAGRTISEARAAIAQQLKSAKGELDSVAATLVEQGLAVWAGAESNAMPQLIVRGRSNLIDNLEAKEDMDRLRRLFDELETKQGLMQLLDLAEEGEGVKVFIGSENKLFSLSGSSVVVAPYRDSNQRIVGAVGVIGPTRLNYGRIVPMVDYTAQVVSRILG</sequence>
<dbReference type="InterPro" id="IPR036388">
    <property type="entry name" value="WH-like_DNA-bd_sf"/>
</dbReference>
<name>A0ABW3FJB9_9HYPH</name>
<comment type="caution">
    <text evidence="7">The sequence shown here is derived from an EMBL/GenBank/DDBJ whole genome shotgun (WGS) entry which is preliminary data.</text>
</comment>
<keyword evidence="3 5" id="KW-0346">Stress response</keyword>
<gene>
    <name evidence="5 7" type="primary">hrcA</name>
    <name evidence="7" type="ORF">ACFQ14_10995</name>
</gene>
<evidence type="ECO:0000256" key="4">
    <source>
        <dbReference type="ARBA" id="ARBA00023163"/>
    </source>
</evidence>
<reference evidence="8" key="1">
    <citation type="journal article" date="2019" name="Int. J. Syst. Evol. Microbiol.">
        <title>The Global Catalogue of Microorganisms (GCM) 10K type strain sequencing project: providing services to taxonomists for standard genome sequencing and annotation.</title>
        <authorList>
            <consortium name="The Broad Institute Genomics Platform"/>
            <consortium name="The Broad Institute Genome Sequencing Center for Infectious Disease"/>
            <person name="Wu L."/>
            <person name="Ma J."/>
        </authorList>
    </citation>
    <scope>NUCLEOTIDE SEQUENCE [LARGE SCALE GENOMIC DNA]</scope>
    <source>
        <strain evidence="8">CCUG 60023</strain>
    </source>
</reference>
<dbReference type="InterPro" id="IPR021153">
    <property type="entry name" value="HrcA_C"/>
</dbReference>
<dbReference type="Gene3D" id="3.30.390.60">
    <property type="entry name" value="Heat-inducible transcription repressor hrca homolog, domain 3"/>
    <property type="match status" value="1"/>
</dbReference>
<dbReference type="SUPFAM" id="SSF55781">
    <property type="entry name" value="GAF domain-like"/>
    <property type="match status" value="1"/>
</dbReference>
<evidence type="ECO:0000313" key="7">
    <source>
        <dbReference type="EMBL" id="MFD0916934.1"/>
    </source>
</evidence>
<accession>A0ABW3FJB9</accession>
<dbReference type="PANTHER" id="PTHR34824">
    <property type="entry name" value="HEAT-INDUCIBLE TRANSCRIPTION REPRESSOR HRCA"/>
    <property type="match status" value="1"/>
</dbReference>